<keyword evidence="2" id="KW-1185">Reference proteome</keyword>
<protein>
    <submittedName>
        <fullName evidence="1">Uncharacterized protein</fullName>
    </submittedName>
</protein>
<dbReference type="Proteomes" id="UP000193920">
    <property type="component" value="Unassembled WGS sequence"/>
</dbReference>
<proteinExistence type="predicted"/>
<gene>
    <name evidence="1" type="ORF">LY90DRAFT_513529</name>
</gene>
<comment type="caution">
    <text evidence="1">The sequence shown here is derived from an EMBL/GenBank/DDBJ whole genome shotgun (WGS) entry which is preliminary data.</text>
</comment>
<evidence type="ECO:0000313" key="2">
    <source>
        <dbReference type="Proteomes" id="UP000193920"/>
    </source>
</evidence>
<reference evidence="1 2" key="1">
    <citation type="submission" date="2016-08" db="EMBL/GenBank/DDBJ databases">
        <title>A Parts List for Fungal Cellulosomes Revealed by Comparative Genomics.</title>
        <authorList>
            <consortium name="DOE Joint Genome Institute"/>
            <person name="Haitjema C.H."/>
            <person name="Gilmore S.P."/>
            <person name="Henske J.K."/>
            <person name="Solomon K.V."/>
            <person name="De Groot R."/>
            <person name="Kuo A."/>
            <person name="Mondo S.J."/>
            <person name="Salamov A.A."/>
            <person name="Labutti K."/>
            <person name="Zhao Z."/>
            <person name="Chiniquy J."/>
            <person name="Barry K."/>
            <person name="Brewer H.M."/>
            <person name="Purvine S.O."/>
            <person name="Wright A.T."/>
            <person name="Boxma B."/>
            <person name="Van Alen T."/>
            <person name="Hackstein J.H."/>
            <person name="Baker S.E."/>
            <person name="Grigoriev I.V."/>
            <person name="O'Malley M.A."/>
        </authorList>
    </citation>
    <scope>NUCLEOTIDE SEQUENCE [LARGE SCALE GENOMIC DNA]</scope>
    <source>
        <strain evidence="1 2">G1</strain>
    </source>
</reference>
<organism evidence="1 2">
    <name type="scientific">Neocallimastix californiae</name>
    <dbReference type="NCBI Taxonomy" id="1754190"/>
    <lineage>
        <taxon>Eukaryota</taxon>
        <taxon>Fungi</taxon>
        <taxon>Fungi incertae sedis</taxon>
        <taxon>Chytridiomycota</taxon>
        <taxon>Chytridiomycota incertae sedis</taxon>
        <taxon>Neocallimastigomycetes</taxon>
        <taxon>Neocallimastigales</taxon>
        <taxon>Neocallimastigaceae</taxon>
        <taxon>Neocallimastix</taxon>
    </lineage>
</organism>
<dbReference type="EMBL" id="MCOG01000195">
    <property type="protein sequence ID" value="ORY27143.1"/>
    <property type="molecule type" value="Genomic_DNA"/>
</dbReference>
<sequence>MKEILLLKKYKIKRKQEDIINELKSMKIDKNKDIKEFNMKNTEIYNKLDEEFKLKIFPSDYLVTIINKASVLRIVRSETKDIIIMIAELYDQLEFELIIKTQNINNSSSNNRTNKIFNFKNLNSIIIIIIT</sequence>
<dbReference type="AlphaFoldDB" id="A0A1Y2AX30"/>
<name>A0A1Y2AX30_9FUNG</name>
<accession>A0A1Y2AX30</accession>
<evidence type="ECO:0000313" key="1">
    <source>
        <dbReference type="EMBL" id="ORY27143.1"/>
    </source>
</evidence>